<dbReference type="SUPFAM" id="SSF48726">
    <property type="entry name" value="Immunoglobulin"/>
    <property type="match status" value="1"/>
</dbReference>
<dbReference type="GO" id="GO:0009897">
    <property type="term" value="C:external side of plasma membrane"/>
    <property type="evidence" value="ECO:0007669"/>
    <property type="project" value="TreeGrafter"/>
</dbReference>
<dbReference type="GO" id="GO:0007166">
    <property type="term" value="P:cell surface receptor signaling pathway"/>
    <property type="evidence" value="ECO:0007669"/>
    <property type="project" value="TreeGrafter"/>
</dbReference>
<accession>A0A673JT49</accession>
<feature type="chain" id="PRO_5025588324" evidence="11">
    <location>
        <begin position="24"/>
        <end position="149"/>
    </location>
</feature>
<evidence type="ECO:0000256" key="9">
    <source>
        <dbReference type="ARBA" id="ARBA00023180"/>
    </source>
</evidence>
<evidence type="ECO:0000259" key="12">
    <source>
        <dbReference type="PROSITE" id="PS50835"/>
    </source>
</evidence>
<dbReference type="SMART" id="SM00409">
    <property type="entry name" value="IG"/>
    <property type="match status" value="1"/>
</dbReference>
<evidence type="ECO:0000313" key="14">
    <source>
        <dbReference type="Proteomes" id="UP000472270"/>
    </source>
</evidence>
<protein>
    <submittedName>
        <fullName evidence="13">Si:dkey-192g7.3</fullName>
    </submittedName>
</protein>
<dbReference type="GO" id="GO:0006955">
    <property type="term" value="P:immune response"/>
    <property type="evidence" value="ECO:0007669"/>
    <property type="project" value="TreeGrafter"/>
</dbReference>
<keyword evidence="6" id="KW-0472">Membrane</keyword>
<dbReference type="Proteomes" id="UP000472270">
    <property type="component" value="Unassembled WGS sequence"/>
</dbReference>
<feature type="domain" description="Ig-like" evidence="12">
    <location>
        <begin position="2"/>
        <end position="125"/>
    </location>
</feature>
<keyword evidence="7" id="KW-1015">Disulfide bond</keyword>
<reference evidence="13" key="1">
    <citation type="submission" date="2025-08" db="UniProtKB">
        <authorList>
            <consortium name="Ensembl"/>
        </authorList>
    </citation>
    <scope>IDENTIFICATION</scope>
</reference>
<evidence type="ECO:0000256" key="11">
    <source>
        <dbReference type="SAM" id="SignalP"/>
    </source>
</evidence>
<evidence type="ECO:0000256" key="7">
    <source>
        <dbReference type="ARBA" id="ARBA00023157"/>
    </source>
</evidence>
<dbReference type="InterPro" id="IPR003599">
    <property type="entry name" value="Ig_sub"/>
</dbReference>
<dbReference type="Ensembl" id="ENSSRHT00000058024.1">
    <property type="protein sequence ID" value="ENSSRHP00000056444.1"/>
    <property type="gene ID" value="ENSSRHG00000028331.1"/>
</dbReference>
<dbReference type="InterPro" id="IPR036179">
    <property type="entry name" value="Ig-like_dom_sf"/>
</dbReference>
<evidence type="ECO:0000256" key="4">
    <source>
        <dbReference type="ARBA" id="ARBA00022729"/>
    </source>
</evidence>
<comment type="subcellular location">
    <subcellularLocation>
        <location evidence="1">Cell membrane</location>
        <topology evidence="1">Single-pass type I membrane protein</topology>
    </subcellularLocation>
</comment>
<dbReference type="Gene3D" id="2.60.40.10">
    <property type="entry name" value="Immunoglobulins"/>
    <property type="match status" value="1"/>
</dbReference>
<keyword evidence="10" id="KW-0393">Immunoglobulin domain</keyword>
<keyword evidence="5" id="KW-1133">Transmembrane helix</keyword>
<dbReference type="PANTHER" id="PTHR25466">
    <property type="entry name" value="T-LYMPHOCYTE ACTIVATION ANTIGEN"/>
    <property type="match status" value="1"/>
</dbReference>
<keyword evidence="14" id="KW-1185">Reference proteome</keyword>
<evidence type="ECO:0000256" key="5">
    <source>
        <dbReference type="ARBA" id="ARBA00022989"/>
    </source>
</evidence>
<dbReference type="InterPro" id="IPR007110">
    <property type="entry name" value="Ig-like_dom"/>
</dbReference>
<dbReference type="GO" id="GO:0031295">
    <property type="term" value="P:T cell costimulation"/>
    <property type="evidence" value="ECO:0007669"/>
    <property type="project" value="TreeGrafter"/>
</dbReference>
<dbReference type="InterPro" id="IPR051713">
    <property type="entry name" value="T-cell_Activation_Regulation"/>
</dbReference>
<sequence length="149" mass="16606">MPIVSYMYVTIVYFIVVDGSAVAQTVKSAKTGFTGQDVLLSCNCSNDPKELIWVKGQRVVNVHPHDKSIIDDSYVDRTQLFLNKEKRNCSLLLLNIFSADAGLYTCHALVSVGDNVWSKRSSEVNLTGELSKFELENSLEFNVAVELLK</sequence>
<dbReference type="PROSITE" id="PS50835">
    <property type="entry name" value="IG_LIKE"/>
    <property type="match status" value="1"/>
</dbReference>
<dbReference type="GO" id="GO:0071222">
    <property type="term" value="P:cellular response to lipopolysaccharide"/>
    <property type="evidence" value="ECO:0007669"/>
    <property type="project" value="TreeGrafter"/>
</dbReference>
<dbReference type="Pfam" id="PF07686">
    <property type="entry name" value="V-set"/>
    <property type="match status" value="1"/>
</dbReference>
<evidence type="ECO:0000256" key="6">
    <source>
        <dbReference type="ARBA" id="ARBA00023136"/>
    </source>
</evidence>
<proteinExistence type="predicted"/>
<keyword evidence="9" id="KW-0325">Glycoprotein</keyword>
<dbReference type="AlphaFoldDB" id="A0A673JT49"/>
<dbReference type="InterPro" id="IPR003598">
    <property type="entry name" value="Ig_sub2"/>
</dbReference>
<dbReference type="SMART" id="SM00408">
    <property type="entry name" value="IGc2"/>
    <property type="match status" value="1"/>
</dbReference>
<evidence type="ECO:0000256" key="2">
    <source>
        <dbReference type="ARBA" id="ARBA00022475"/>
    </source>
</evidence>
<keyword evidence="4 11" id="KW-0732">Signal</keyword>
<dbReference type="GO" id="GO:0042130">
    <property type="term" value="P:negative regulation of T cell proliferation"/>
    <property type="evidence" value="ECO:0007669"/>
    <property type="project" value="TreeGrafter"/>
</dbReference>
<keyword evidence="8" id="KW-0675">Receptor</keyword>
<organism evidence="13 14">
    <name type="scientific">Sinocyclocheilus rhinocerous</name>
    <dbReference type="NCBI Taxonomy" id="307959"/>
    <lineage>
        <taxon>Eukaryota</taxon>
        <taxon>Metazoa</taxon>
        <taxon>Chordata</taxon>
        <taxon>Craniata</taxon>
        <taxon>Vertebrata</taxon>
        <taxon>Euteleostomi</taxon>
        <taxon>Actinopterygii</taxon>
        <taxon>Neopterygii</taxon>
        <taxon>Teleostei</taxon>
        <taxon>Ostariophysi</taxon>
        <taxon>Cypriniformes</taxon>
        <taxon>Cyprinidae</taxon>
        <taxon>Cyprininae</taxon>
        <taxon>Sinocyclocheilus</taxon>
    </lineage>
</organism>
<evidence type="ECO:0000256" key="8">
    <source>
        <dbReference type="ARBA" id="ARBA00023170"/>
    </source>
</evidence>
<dbReference type="PANTHER" id="PTHR25466:SF14">
    <property type="entry name" value="BUTYROPHILIN SUBFAMILY 2 MEMBER A2-LIKE-RELATED"/>
    <property type="match status" value="1"/>
</dbReference>
<dbReference type="InterPro" id="IPR013783">
    <property type="entry name" value="Ig-like_fold"/>
</dbReference>
<evidence type="ECO:0000256" key="1">
    <source>
        <dbReference type="ARBA" id="ARBA00004251"/>
    </source>
</evidence>
<keyword evidence="2" id="KW-1003">Cell membrane</keyword>
<keyword evidence="3" id="KW-0812">Transmembrane</keyword>
<evidence type="ECO:0000313" key="13">
    <source>
        <dbReference type="Ensembl" id="ENSSRHP00000056444.1"/>
    </source>
</evidence>
<name>A0A673JT49_9TELE</name>
<dbReference type="GO" id="GO:0042102">
    <property type="term" value="P:positive regulation of T cell proliferation"/>
    <property type="evidence" value="ECO:0007669"/>
    <property type="project" value="TreeGrafter"/>
</dbReference>
<feature type="signal peptide" evidence="11">
    <location>
        <begin position="1"/>
        <end position="23"/>
    </location>
</feature>
<evidence type="ECO:0000256" key="3">
    <source>
        <dbReference type="ARBA" id="ARBA00022692"/>
    </source>
</evidence>
<reference evidence="13" key="2">
    <citation type="submission" date="2025-09" db="UniProtKB">
        <authorList>
            <consortium name="Ensembl"/>
        </authorList>
    </citation>
    <scope>IDENTIFICATION</scope>
</reference>
<evidence type="ECO:0000256" key="10">
    <source>
        <dbReference type="ARBA" id="ARBA00023319"/>
    </source>
</evidence>
<dbReference type="InterPro" id="IPR013106">
    <property type="entry name" value="Ig_V-set"/>
</dbReference>